<evidence type="ECO:0000313" key="3">
    <source>
        <dbReference type="EMBL" id="CAD2172331.1"/>
    </source>
</evidence>
<feature type="domain" description="GPI ethanolamine phosphate transferase 1 C-terminal" evidence="2">
    <location>
        <begin position="3"/>
        <end position="104"/>
    </location>
</feature>
<keyword evidence="1" id="KW-0472">Membrane</keyword>
<feature type="transmembrane region" description="Helical" evidence="1">
    <location>
        <begin position="76"/>
        <end position="99"/>
    </location>
</feature>
<evidence type="ECO:0000256" key="1">
    <source>
        <dbReference type="RuleBase" id="RU367138"/>
    </source>
</evidence>
<gene>
    <name evidence="3" type="ORF">MENT_LOCUS23873</name>
</gene>
<keyword evidence="1" id="KW-1133">Transmembrane helix</keyword>
<comment type="pathway">
    <text evidence="1">Glycolipid biosynthesis; glycosylphosphatidylinositol-anchor biosynthesis.</text>
</comment>
<dbReference type="GO" id="GO:0051377">
    <property type="term" value="F:mannose-ethanolamine phosphotransferase activity"/>
    <property type="evidence" value="ECO:0007669"/>
    <property type="project" value="UniProtKB-UniRule"/>
</dbReference>
<sequence>MKAVFLVICIEMAFFGTGNISSLNSFNPSFLHHFISIFSPFIMAALLLLKIFIPFLLVSLYFVSSSFKFNQNNNEVIKRLSTIVALITNTMAMVFFYCLKTDGSWLQIGISISNYVICLVCSAATYLLLHLANWLLF</sequence>
<dbReference type="InterPro" id="IPR017852">
    <property type="entry name" value="GPI_EtnP_transferase_1_C"/>
</dbReference>
<comment type="similarity">
    <text evidence="1">Belongs to the PIGG/PIGN/PIGO family. PIGN subfamily.</text>
</comment>
<feature type="transmembrane region" description="Helical" evidence="1">
    <location>
        <begin position="34"/>
        <end position="64"/>
    </location>
</feature>
<proteinExistence type="inferred from homology"/>
<dbReference type="PANTHER" id="PTHR12250">
    <property type="entry name" value="PHOSPHATIDYLINOSITOL GLYCAN, CLASS N"/>
    <property type="match status" value="1"/>
</dbReference>
<dbReference type="AlphaFoldDB" id="A0A6V7VDT8"/>
<dbReference type="OrthoDB" id="1729659at2759"/>
<keyword evidence="1" id="KW-0256">Endoplasmic reticulum</keyword>
<evidence type="ECO:0000313" key="4">
    <source>
        <dbReference type="Proteomes" id="UP000580250"/>
    </source>
</evidence>
<comment type="caution">
    <text evidence="1">Lacks conserved residue(s) required for the propagation of feature annotation.</text>
</comment>
<dbReference type="GO" id="GO:0005789">
    <property type="term" value="C:endoplasmic reticulum membrane"/>
    <property type="evidence" value="ECO:0007669"/>
    <property type="project" value="UniProtKB-SubCell"/>
</dbReference>
<comment type="subcellular location">
    <subcellularLocation>
        <location evidence="1">Endoplasmic reticulum membrane</location>
        <topology evidence="1">Multi-pass membrane protein</topology>
    </subcellularLocation>
</comment>
<protein>
    <recommendedName>
        <fullName evidence="1">GPI ethanolamine phosphate transferase 1</fullName>
        <ecNumber evidence="1">2.-.-.-</ecNumber>
    </recommendedName>
</protein>
<dbReference type="GO" id="GO:0006506">
    <property type="term" value="P:GPI anchor biosynthetic process"/>
    <property type="evidence" value="ECO:0007669"/>
    <property type="project" value="UniProtKB-UniPathway"/>
</dbReference>
<organism evidence="3 4">
    <name type="scientific">Meloidogyne enterolobii</name>
    <name type="common">Root-knot nematode worm</name>
    <name type="synonym">Meloidogyne mayaguensis</name>
    <dbReference type="NCBI Taxonomy" id="390850"/>
    <lineage>
        <taxon>Eukaryota</taxon>
        <taxon>Metazoa</taxon>
        <taxon>Ecdysozoa</taxon>
        <taxon>Nematoda</taxon>
        <taxon>Chromadorea</taxon>
        <taxon>Rhabditida</taxon>
        <taxon>Tylenchina</taxon>
        <taxon>Tylenchomorpha</taxon>
        <taxon>Tylenchoidea</taxon>
        <taxon>Meloidogynidae</taxon>
        <taxon>Meloidogyninae</taxon>
        <taxon>Meloidogyne</taxon>
    </lineage>
</organism>
<keyword evidence="1" id="KW-0808">Transferase</keyword>
<keyword evidence="1" id="KW-0337">GPI-anchor biosynthesis</keyword>
<dbReference type="InterPro" id="IPR007070">
    <property type="entry name" value="GPI_EtnP_transferase_1"/>
</dbReference>
<dbReference type="PANTHER" id="PTHR12250:SF0">
    <property type="entry name" value="GPI ETHANOLAMINE PHOSPHATE TRANSFERASE 1"/>
    <property type="match status" value="1"/>
</dbReference>
<comment type="function">
    <text evidence="1">Ethanolamine phosphate transferase involved in glycosylphosphatidylinositol-anchor biosynthesis. Transfers ethanolamine phosphate to the first alpha-1,4-linked mannose of the glycosylphosphatidylinositol precursor of GPI-anchor.</text>
</comment>
<dbReference type="Proteomes" id="UP000580250">
    <property type="component" value="Unassembled WGS sequence"/>
</dbReference>
<dbReference type="EMBL" id="CAJEWN010000198">
    <property type="protein sequence ID" value="CAD2172331.1"/>
    <property type="molecule type" value="Genomic_DNA"/>
</dbReference>
<feature type="transmembrane region" description="Helical" evidence="1">
    <location>
        <begin position="105"/>
        <end position="129"/>
    </location>
</feature>
<dbReference type="EC" id="2.-.-.-" evidence="1"/>
<evidence type="ECO:0000259" key="2">
    <source>
        <dbReference type="Pfam" id="PF04987"/>
    </source>
</evidence>
<dbReference type="Pfam" id="PF04987">
    <property type="entry name" value="PigN"/>
    <property type="match status" value="1"/>
</dbReference>
<dbReference type="UniPathway" id="UPA00196"/>
<keyword evidence="1" id="KW-0812">Transmembrane</keyword>
<name>A0A6V7VDT8_MELEN</name>
<reference evidence="3 4" key="1">
    <citation type="submission" date="2020-08" db="EMBL/GenBank/DDBJ databases">
        <authorList>
            <person name="Koutsovoulos G."/>
            <person name="Danchin GJ E."/>
        </authorList>
    </citation>
    <scope>NUCLEOTIDE SEQUENCE [LARGE SCALE GENOMIC DNA]</scope>
</reference>
<comment type="caution">
    <text evidence="3">The sequence shown here is derived from an EMBL/GenBank/DDBJ whole genome shotgun (WGS) entry which is preliminary data.</text>
</comment>
<accession>A0A6V7VDT8</accession>